<evidence type="ECO:0000313" key="1">
    <source>
        <dbReference type="EMBL" id="EEV89377.1"/>
    </source>
</evidence>
<proteinExistence type="predicted"/>
<sequence>MHGIVADLQQYALPLCDLFTDKAATVAYLRQHGSALNPWLDNKNLHSGLFYYAFCCGGSEAARDFLSHHIRTCGYRRRYADLYTALASGQTDASKNSDFIGADELRFAYAQGIRFDF</sequence>
<protein>
    <submittedName>
        <fullName evidence="1">Uncharacterized protein</fullName>
    </submittedName>
</protein>
<dbReference type="AlphaFoldDB" id="C8N7S1"/>
<accession>C8N7S1</accession>
<name>C8N7S1_CARH6</name>
<gene>
    <name evidence="1" type="ORF">HMPREF0198_0548</name>
</gene>
<dbReference type="EMBL" id="ACKY01000023">
    <property type="protein sequence ID" value="EEV89377.1"/>
    <property type="molecule type" value="Genomic_DNA"/>
</dbReference>
<keyword evidence="2" id="KW-1185">Reference proteome</keyword>
<reference evidence="1 2" key="1">
    <citation type="submission" date="2009-08" db="EMBL/GenBank/DDBJ databases">
        <authorList>
            <person name="Qin X."/>
            <person name="Bachman B."/>
            <person name="Battles P."/>
            <person name="Bell A."/>
            <person name="Bess C."/>
            <person name="Bickham C."/>
            <person name="Chaboub L."/>
            <person name="Chen D."/>
            <person name="Coyle M."/>
            <person name="Deiros D.R."/>
            <person name="Dinh H."/>
            <person name="Forbes L."/>
            <person name="Fowler G."/>
            <person name="Francisco L."/>
            <person name="Fu Q."/>
            <person name="Gubbala S."/>
            <person name="Hale W."/>
            <person name="Han Y."/>
            <person name="Hemphill L."/>
            <person name="Highlander S.K."/>
            <person name="Hirani K."/>
            <person name="Hogues M."/>
            <person name="Jackson L."/>
            <person name="Jakkamsetti A."/>
            <person name="Javaid M."/>
            <person name="Jiang H."/>
            <person name="Korchina V."/>
            <person name="Kovar C."/>
            <person name="Lara F."/>
            <person name="Lee S."/>
            <person name="Mata R."/>
            <person name="Mathew T."/>
            <person name="Moen C."/>
            <person name="Morales K."/>
            <person name="Munidasa M."/>
            <person name="Nazareth L."/>
            <person name="Ngo R."/>
            <person name="Nguyen L."/>
            <person name="Okwuonu G."/>
            <person name="Ongeri F."/>
            <person name="Patil S."/>
            <person name="Petrosino J."/>
            <person name="Pham C."/>
            <person name="Pham P."/>
            <person name="Pu L.-L."/>
            <person name="Puazo M."/>
            <person name="Raj R."/>
            <person name="Reid J."/>
            <person name="Rouhana J."/>
            <person name="Saada N."/>
            <person name="Shang Y."/>
            <person name="Simmons D."/>
            <person name="Thornton R."/>
            <person name="Warren J."/>
            <person name="Weissenberger G."/>
            <person name="Zhang J."/>
            <person name="Zhang L."/>
            <person name="Zhou C."/>
            <person name="Zhu D."/>
            <person name="Muzny D."/>
            <person name="Worley K."/>
            <person name="Gibbs R."/>
        </authorList>
    </citation>
    <scope>NUCLEOTIDE SEQUENCE [LARGE SCALE GENOMIC DNA]</scope>
    <source>
        <strain evidence="2">ATCC 15826 / DSM 8339 / NCTC 10426 / 6573</strain>
    </source>
</reference>
<organism evidence="1 2">
    <name type="scientific">Cardiobacterium hominis (strain ATCC 15826 / DSM 8339 / NCTC 10426 / 6573)</name>
    <dbReference type="NCBI Taxonomy" id="638300"/>
    <lineage>
        <taxon>Bacteria</taxon>
        <taxon>Pseudomonadati</taxon>
        <taxon>Pseudomonadota</taxon>
        <taxon>Gammaproteobacteria</taxon>
        <taxon>Cardiobacteriales</taxon>
        <taxon>Cardiobacteriaceae</taxon>
        <taxon>Cardiobacterium</taxon>
    </lineage>
</organism>
<comment type="caution">
    <text evidence="1">The sequence shown here is derived from an EMBL/GenBank/DDBJ whole genome shotgun (WGS) entry which is preliminary data.</text>
</comment>
<dbReference type="STRING" id="2718.CHUV0807_0233"/>
<dbReference type="HOGENOM" id="CLU_2080525_0_0_6"/>
<evidence type="ECO:0000313" key="2">
    <source>
        <dbReference type="Proteomes" id="UP000004870"/>
    </source>
</evidence>
<dbReference type="Proteomes" id="UP000004870">
    <property type="component" value="Unassembled WGS sequence"/>
</dbReference>